<organism evidence="1">
    <name type="scientific">Brassica oleracea</name>
    <name type="common">Wild cabbage</name>
    <dbReference type="NCBI Taxonomy" id="3712"/>
    <lineage>
        <taxon>Eukaryota</taxon>
        <taxon>Viridiplantae</taxon>
        <taxon>Streptophyta</taxon>
        <taxon>Embryophyta</taxon>
        <taxon>Tracheophyta</taxon>
        <taxon>Spermatophyta</taxon>
        <taxon>Magnoliopsida</taxon>
        <taxon>eudicotyledons</taxon>
        <taxon>Gunneridae</taxon>
        <taxon>Pentapetalae</taxon>
        <taxon>rosids</taxon>
        <taxon>malvids</taxon>
        <taxon>Brassicales</taxon>
        <taxon>Brassicaceae</taxon>
        <taxon>Brassiceae</taxon>
        <taxon>Brassica</taxon>
    </lineage>
</organism>
<dbReference type="AlphaFoldDB" id="A0A3P6CM81"/>
<protein>
    <submittedName>
        <fullName evidence="1">Uncharacterized protein</fullName>
    </submittedName>
</protein>
<reference evidence="1" key="1">
    <citation type="submission" date="2018-11" db="EMBL/GenBank/DDBJ databases">
        <authorList>
            <consortium name="Genoscope - CEA"/>
            <person name="William W."/>
        </authorList>
    </citation>
    <scope>NUCLEOTIDE SEQUENCE</scope>
</reference>
<sequence length="57" mass="6329">MFYSPICVKNVCAPDSCLHYMAAAQQYAVQPYSISPTCGVQGHQQPGCQLHLRTEEK</sequence>
<accession>A0A3P6CM81</accession>
<evidence type="ECO:0000313" key="1">
    <source>
        <dbReference type="EMBL" id="VDD11161.1"/>
    </source>
</evidence>
<gene>
    <name evidence="1" type="ORF">BOLC4T26012H</name>
</gene>
<dbReference type="EMBL" id="LR031873">
    <property type="protein sequence ID" value="VDD11161.1"/>
    <property type="molecule type" value="Genomic_DNA"/>
</dbReference>
<proteinExistence type="predicted"/>
<name>A0A3P6CM81_BRAOL</name>